<reference evidence="2 3" key="1">
    <citation type="submission" date="2010-04" db="EMBL/GenBank/DDBJ databases">
        <authorList>
            <person name="Weinstock G."/>
            <person name="Sodergren E."/>
            <person name="Clifton S."/>
            <person name="Fulton L."/>
            <person name="Fulton B."/>
            <person name="Courtney L."/>
            <person name="Fronick C."/>
            <person name="Harrison M."/>
            <person name="Strong C."/>
            <person name="Farmer C."/>
            <person name="Delahaunty K."/>
            <person name="Markovic C."/>
            <person name="Hall O."/>
            <person name="Minx P."/>
            <person name="Tomlinson C."/>
            <person name="Mitreva M."/>
            <person name="Hou S."/>
            <person name="Wollam A."/>
            <person name="Pepin K.H."/>
            <person name="Johnson M."/>
            <person name="Bhonagiri V."/>
            <person name="Zhang X."/>
            <person name="Suruliraj S."/>
            <person name="Warren W."/>
            <person name="Chinwalla A."/>
            <person name="Mardis E.R."/>
            <person name="Wilson R.K."/>
        </authorList>
    </citation>
    <scope>NUCLEOTIDE SEQUENCE [LARGE SCALE GENOMIC DNA]</scope>
    <source>
        <strain evidence="2 3">DSM 20306</strain>
    </source>
</reference>
<organism evidence="2 3">
    <name type="scientific">Corynebacterium ammoniagenes DSM 20306</name>
    <dbReference type="NCBI Taxonomy" id="649754"/>
    <lineage>
        <taxon>Bacteria</taxon>
        <taxon>Bacillati</taxon>
        <taxon>Actinomycetota</taxon>
        <taxon>Actinomycetes</taxon>
        <taxon>Mycobacteriales</taxon>
        <taxon>Corynebacteriaceae</taxon>
        <taxon>Corynebacterium</taxon>
    </lineage>
</organism>
<dbReference type="SMART" id="SM00418">
    <property type="entry name" value="HTH_ARSR"/>
    <property type="match status" value="1"/>
</dbReference>
<dbReference type="NCBIfam" id="NF033788">
    <property type="entry name" value="HTH_metalloreg"/>
    <property type="match status" value="1"/>
</dbReference>
<accession>A0ABN0AE86</accession>
<dbReference type="InterPro" id="IPR036390">
    <property type="entry name" value="WH_DNA-bd_sf"/>
</dbReference>
<dbReference type="InterPro" id="IPR036388">
    <property type="entry name" value="WH-like_DNA-bd_sf"/>
</dbReference>
<comment type="caution">
    <text evidence="2">The sequence shown here is derived from an EMBL/GenBank/DDBJ whole genome shotgun (WGS) entry which is preliminary data.</text>
</comment>
<keyword evidence="3" id="KW-1185">Reference proteome</keyword>
<evidence type="ECO:0000313" key="3">
    <source>
        <dbReference type="Proteomes" id="UP000006015"/>
    </source>
</evidence>
<name>A0ABN0AE86_CORAM</name>
<dbReference type="Proteomes" id="UP000006015">
    <property type="component" value="Unassembled WGS sequence"/>
</dbReference>
<dbReference type="InterPro" id="IPR011991">
    <property type="entry name" value="ArsR-like_HTH"/>
</dbReference>
<dbReference type="EMBL" id="ADNS01000014">
    <property type="protein sequence ID" value="EFG81125.1"/>
    <property type="molecule type" value="Genomic_DNA"/>
</dbReference>
<dbReference type="SUPFAM" id="SSF46785">
    <property type="entry name" value="Winged helix' DNA-binding domain"/>
    <property type="match status" value="1"/>
</dbReference>
<dbReference type="PROSITE" id="PS50987">
    <property type="entry name" value="HTH_ARSR_2"/>
    <property type="match status" value="1"/>
</dbReference>
<protein>
    <submittedName>
        <fullName evidence="2">Transcriptional regulator, ArsR family</fullName>
    </submittedName>
</protein>
<dbReference type="Gene3D" id="1.10.10.10">
    <property type="entry name" value="Winged helix-like DNA-binding domain superfamily/Winged helix DNA-binding domain"/>
    <property type="match status" value="1"/>
</dbReference>
<dbReference type="PRINTS" id="PR00778">
    <property type="entry name" value="HTHARSR"/>
</dbReference>
<evidence type="ECO:0000259" key="1">
    <source>
        <dbReference type="PROSITE" id="PS50987"/>
    </source>
</evidence>
<dbReference type="InterPro" id="IPR001845">
    <property type="entry name" value="HTH_ArsR_DNA-bd_dom"/>
</dbReference>
<evidence type="ECO:0000313" key="2">
    <source>
        <dbReference type="EMBL" id="EFG81125.1"/>
    </source>
</evidence>
<dbReference type="PANTHER" id="PTHR39168">
    <property type="entry name" value="TRANSCRIPTIONAL REGULATOR-RELATED"/>
    <property type="match status" value="1"/>
</dbReference>
<proteinExistence type="predicted"/>
<feature type="domain" description="HTH arsR-type" evidence="1">
    <location>
        <begin position="8"/>
        <end position="102"/>
    </location>
</feature>
<dbReference type="CDD" id="cd00090">
    <property type="entry name" value="HTH_ARSR"/>
    <property type="match status" value="1"/>
</dbReference>
<sequence length="113" mass="11918">MSTIMSTVTVTHTSALSRVGHALSDDTRTGILLALRHGPARPSDLARQLDVSKQVMSNQLACLRGCGRVASTPEGRSVWYSLADPQLGHALGELLELVVTIDPACCSPDGCTC</sequence>
<dbReference type="InterPro" id="IPR052543">
    <property type="entry name" value="HTH_Metal-responsive_Reg"/>
</dbReference>
<dbReference type="PANTHER" id="PTHR39168:SF2">
    <property type="entry name" value="HTH-TYPE TRANSCRIPTIONAL REGULATOR CMTR"/>
    <property type="match status" value="1"/>
</dbReference>
<gene>
    <name evidence="2" type="ORF">HMPREF0281_01672</name>
</gene>
<dbReference type="Pfam" id="PF01022">
    <property type="entry name" value="HTH_5"/>
    <property type="match status" value="1"/>
</dbReference>